<reference evidence="1" key="1">
    <citation type="submission" date="2022-04" db="EMBL/GenBank/DDBJ databases">
        <title>Chromosome-scale genome assembly of Holotrichia oblita Faldermann.</title>
        <authorList>
            <person name="Rongchong L."/>
        </authorList>
    </citation>
    <scope>NUCLEOTIDE SEQUENCE</scope>
    <source>
        <strain evidence="1">81SQS9</strain>
    </source>
</reference>
<accession>A0ACB9TV48</accession>
<evidence type="ECO:0000313" key="2">
    <source>
        <dbReference type="Proteomes" id="UP001056778"/>
    </source>
</evidence>
<protein>
    <submittedName>
        <fullName evidence="1">Paxip1-associated glutamate-rich protein 1</fullName>
    </submittedName>
</protein>
<comment type="caution">
    <text evidence="1">The sequence shown here is derived from an EMBL/GenBank/DDBJ whole genome shotgun (WGS) entry which is preliminary data.</text>
</comment>
<gene>
    <name evidence="1" type="ORF">MML48_1g09952</name>
</gene>
<keyword evidence="2" id="KW-1185">Reference proteome</keyword>
<sequence>MNDWTVDCSDDELKDYKGCWEPSIEEIDRLYTMLEHDEIPELEWKSPGYKSPTPETQPVPVENLNEIKQEEDKSDFDFMDEVTLPKLKMRKDGEDALKGSAKKKQLH</sequence>
<proteinExistence type="predicted"/>
<dbReference type="EMBL" id="CM043015">
    <property type="protein sequence ID" value="KAI4470509.1"/>
    <property type="molecule type" value="Genomic_DNA"/>
</dbReference>
<organism evidence="1 2">
    <name type="scientific">Holotrichia oblita</name>
    <name type="common">Chafer beetle</name>
    <dbReference type="NCBI Taxonomy" id="644536"/>
    <lineage>
        <taxon>Eukaryota</taxon>
        <taxon>Metazoa</taxon>
        <taxon>Ecdysozoa</taxon>
        <taxon>Arthropoda</taxon>
        <taxon>Hexapoda</taxon>
        <taxon>Insecta</taxon>
        <taxon>Pterygota</taxon>
        <taxon>Neoptera</taxon>
        <taxon>Endopterygota</taxon>
        <taxon>Coleoptera</taxon>
        <taxon>Polyphaga</taxon>
        <taxon>Scarabaeiformia</taxon>
        <taxon>Scarabaeidae</taxon>
        <taxon>Melolonthinae</taxon>
        <taxon>Holotrichia</taxon>
    </lineage>
</organism>
<name>A0ACB9TV48_HOLOL</name>
<evidence type="ECO:0000313" key="1">
    <source>
        <dbReference type="EMBL" id="KAI4470509.1"/>
    </source>
</evidence>
<dbReference type="Proteomes" id="UP001056778">
    <property type="component" value="Chromosome 1"/>
</dbReference>